<dbReference type="OrthoDB" id="8249769at2"/>
<evidence type="ECO:0000313" key="1">
    <source>
        <dbReference type="EMBL" id="KRR18291.1"/>
    </source>
</evidence>
<dbReference type="Proteomes" id="UP000051660">
    <property type="component" value="Unassembled WGS sequence"/>
</dbReference>
<proteinExistence type="predicted"/>
<name>A0A0R3MLG9_9BRAD</name>
<organism evidence="1 2">
    <name type="scientific">Bradyrhizobium lablabi</name>
    <dbReference type="NCBI Taxonomy" id="722472"/>
    <lineage>
        <taxon>Bacteria</taxon>
        <taxon>Pseudomonadati</taxon>
        <taxon>Pseudomonadota</taxon>
        <taxon>Alphaproteobacteria</taxon>
        <taxon>Hyphomicrobiales</taxon>
        <taxon>Nitrobacteraceae</taxon>
        <taxon>Bradyrhizobium</taxon>
    </lineage>
</organism>
<comment type="caution">
    <text evidence="1">The sequence shown here is derived from an EMBL/GenBank/DDBJ whole genome shotgun (WGS) entry which is preliminary data.</text>
</comment>
<protein>
    <submittedName>
        <fullName evidence="1">Uncharacterized protein</fullName>
    </submittedName>
</protein>
<accession>A0A0R3MLG9</accession>
<dbReference type="RefSeq" id="WP_082650116.1">
    <property type="nucleotide sequence ID" value="NZ_LLYB01000108.1"/>
</dbReference>
<dbReference type="AlphaFoldDB" id="A0A0R3MLG9"/>
<dbReference type="EMBL" id="LLYB01000108">
    <property type="protein sequence ID" value="KRR18291.1"/>
    <property type="molecule type" value="Genomic_DNA"/>
</dbReference>
<evidence type="ECO:0000313" key="2">
    <source>
        <dbReference type="Proteomes" id="UP000051660"/>
    </source>
</evidence>
<gene>
    <name evidence="1" type="ORF">CQ14_40200</name>
</gene>
<sequence length="64" mass="7331">MDEATRLQYLISGRNLCGRVNLGRSTSEAALKKAREFLQEGYFDVRISSPRGRVLLPEEFDQLE</sequence>
<reference evidence="1 2" key="1">
    <citation type="submission" date="2014-03" db="EMBL/GenBank/DDBJ databases">
        <title>Bradyrhizobium valentinum sp. nov., isolated from effective nodules of Lupinus mariae-josephae, a lupine endemic of basic-lime soils in Eastern Spain.</title>
        <authorList>
            <person name="Duran D."/>
            <person name="Rey L."/>
            <person name="Navarro A."/>
            <person name="Busquets A."/>
            <person name="Imperial J."/>
            <person name="Ruiz-Argueso T."/>
        </authorList>
    </citation>
    <scope>NUCLEOTIDE SEQUENCE [LARGE SCALE GENOMIC DNA]</scope>
    <source>
        <strain evidence="1 2">CCBAU 23086</strain>
    </source>
</reference>